<keyword evidence="1" id="KW-0175">Coiled coil</keyword>
<sequence length="235" mass="24878">MSTIVTVQLQQQNRRQHDWLQKLEEVNKRQRAASEQRQGRLRELEEQLRITIENQQRAMGAGSEQLQQWQLTDGMRTAYGVETKLQQGAGMLGGDNHQLSTLHAEMQTKSPTTASTSSSHCGGGNAHTGAVTRPRRRLQHPSLDNDTKLEVGSVSLEVAENSCQEREEGTDAGGGNSGGSDACDSTYIDSDSGERAQAGSTCDESSAGDGGSGAGSGAAATPGTPAPLAVTISNR</sequence>
<dbReference type="AlphaFoldDB" id="A0A835YMQ4"/>
<evidence type="ECO:0000256" key="2">
    <source>
        <dbReference type="SAM" id="MobiDB-lite"/>
    </source>
</evidence>
<feature type="compositionally biased region" description="Low complexity" evidence="2">
    <location>
        <begin position="217"/>
        <end position="229"/>
    </location>
</feature>
<dbReference type="Proteomes" id="UP000664859">
    <property type="component" value="Unassembled WGS sequence"/>
</dbReference>
<feature type="compositionally biased region" description="Low complexity" evidence="2">
    <location>
        <begin position="108"/>
        <end position="119"/>
    </location>
</feature>
<comment type="caution">
    <text evidence="3">The sequence shown here is derived from an EMBL/GenBank/DDBJ whole genome shotgun (WGS) entry which is preliminary data.</text>
</comment>
<name>A0A835YMQ4_9STRA</name>
<evidence type="ECO:0000256" key="1">
    <source>
        <dbReference type="SAM" id="Coils"/>
    </source>
</evidence>
<keyword evidence="4" id="KW-1185">Reference proteome</keyword>
<feature type="coiled-coil region" evidence="1">
    <location>
        <begin position="9"/>
        <end position="47"/>
    </location>
</feature>
<proteinExistence type="predicted"/>
<gene>
    <name evidence="3" type="ORF">JKP88DRAFT_248362</name>
</gene>
<evidence type="ECO:0000313" key="4">
    <source>
        <dbReference type="Proteomes" id="UP000664859"/>
    </source>
</evidence>
<dbReference type="EMBL" id="JAFCMP010000518">
    <property type="protein sequence ID" value="KAG5178065.1"/>
    <property type="molecule type" value="Genomic_DNA"/>
</dbReference>
<accession>A0A835YMQ4</accession>
<reference evidence="3" key="1">
    <citation type="submission" date="2021-02" db="EMBL/GenBank/DDBJ databases">
        <title>First Annotated Genome of the Yellow-green Alga Tribonema minus.</title>
        <authorList>
            <person name="Mahan K.M."/>
        </authorList>
    </citation>
    <scope>NUCLEOTIDE SEQUENCE</scope>
    <source>
        <strain evidence="3">UTEX B ZZ1240</strain>
    </source>
</reference>
<evidence type="ECO:0000313" key="3">
    <source>
        <dbReference type="EMBL" id="KAG5178065.1"/>
    </source>
</evidence>
<feature type="region of interest" description="Disordered" evidence="2">
    <location>
        <begin position="107"/>
        <end position="235"/>
    </location>
</feature>
<organism evidence="3 4">
    <name type="scientific">Tribonema minus</name>
    <dbReference type="NCBI Taxonomy" id="303371"/>
    <lineage>
        <taxon>Eukaryota</taxon>
        <taxon>Sar</taxon>
        <taxon>Stramenopiles</taxon>
        <taxon>Ochrophyta</taxon>
        <taxon>PX clade</taxon>
        <taxon>Xanthophyceae</taxon>
        <taxon>Tribonematales</taxon>
        <taxon>Tribonemataceae</taxon>
        <taxon>Tribonema</taxon>
    </lineage>
</organism>
<protein>
    <submittedName>
        <fullName evidence="3">Uncharacterized protein</fullName>
    </submittedName>
</protein>